<dbReference type="InterPro" id="IPR055629">
    <property type="entry name" value="DUF7205"/>
</dbReference>
<protein>
    <submittedName>
        <fullName evidence="1">Uncharacterized protein</fullName>
    </submittedName>
</protein>
<dbReference type="EMBL" id="PP595732">
    <property type="protein sequence ID" value="XBS49774.1"/>
    <property type="molecule type" value="Genomic_DNA"/>
</dbReference>
<reference evidence="1" key="1">
    <citation type="submission" date="2024-04" db="EMBL/GenBank/DDBJ databases">
        <authorList>
            <person name="Jaglan A.B."/>
            <person name="Vashisth M."/>
            <person name="Anand T."/>
            <person name="Virmani N."/>
            <person name="Bera B."/>
            <person name="Vaid R."/>
        </authorList>
    </citation>
    <scope>NUCLEOTIDE SEQUENCE</scope>
</reference>
<proteinExistence type="predicted"/>
<dbReference type="Pfam" id="PF23835">
    <property type="entry name" value="DUF7205"/>
    <property type="match status" value="1"/>
</dbReference>
<accession>A0AAU7PHW6</accession>
<evidence type="ECO:0000313" key="1">
    <source>
        <dbReference type="EMBL" id="XBS49774.1"/>
    </source>
</evidence>
<organism evidence="1">
    <name type="scientific">Salmonella phage SalP219</name>
    <dbReference type="NCBI Taxonomy" id="3158864"/>
    <lineage>
        <taxon>Viruses</taxon>
        <taxon>Duplodnaviria</taxon>
        <taxon>Heunggongvirae</taxon>
        <taxon>Uroviricota</taxon>
        <taxon>Caudoviricetes</taxon>
        <taxon>Vequintavirinae</taxon>
        <taxon>Seunavirus</taxon>
    </lineage>
</organism>
<name>A0AAU7PHW6_9CAUD</name>
<sequence length="120" mass="14062">MKDVRGDDLKIGDEVYIYWGGNVLRPGTVHQIKGNKAKVLVDSWPNHPDPDHRYSMSKWKSGQCMIKANEPTGWYPDEVVLLIQEIIRLRDESVFLEDKIKYQNLLNYWDKNRPMNLVCS</sequence>